<dbReference type="AlphaFoldDB" id="A0A8H6HAC5"/>
<protein>
    <submittedName>
        <fullName evidence="1">Uncharacterized protein</fullName>
    </submittedName>
</protein>
<dbReference type="EMBL" id="JACGCI010000182">
    <property type="protein sequence ID" value="KAF6742467.1"/>
    <property type="molecule type" value="Genomic_DNA"/>
</dbReference>
<evidence type="ECO:0000313" key="2">
    <source>
        <dbReference type="Proteomes" id="UP000521943"/>
    </source>
</evidence>
<accession>A0A8H6HAC5</accession>
<sequence>MTTSSSEPRTIYTSDPPLSLATSPTFPLVVEQVELIVETPGYSTATNVALESFPSPYTLEVRSTSPPPLTTLTCPPTHTMQSTKMPSTPTFTQIIDTHDILAN</sequence>
<comment type="caution">
    <text evidence="1">The sequence shown here is derived from an EMBL/GenBank/DDBJ whole genome shotgun (WGS) entry which is preliminary data.</text>
</comment>
<dbReference type="Proteomes" id="UP000521943">
    <property type="component" value="Unassembled WGS sequence"/>
</dbReference>
<proteinExistence type="predicted"/>
<organism evidence="1 2">
    <name type="scientific">Ephemerocybe angulata</name>
    <dbReference type="NCBI Taxonomy" id="980116"/>
    <lineage>
        <taxon>Eukaryota</taxon>
        <taxon>Fungi</taxon>
        <taxon>Dikarya</taxon>
        <taxon>Basidiomycota</taxon>
        <taxon>Agaricomycotina</taxon>
        <taxon>Agaricomycetes</taxon>
        <taxon>Agaricomycetidae</taxon>
        <taxon>Agaricales</taxon>
        <taxon>Agaricineae</taxon>
        <taxon>Psathyrellaceae</taxon>
        <taxon>Ephemerocybe</taxon>
    </lineage>
</organism>
<evidence type="ECO:0000313" key="1">
    <source>
        <dbReference type="EMBL" id="KAF6742467.1"/>
    </source>
</evidence>
<gene>
    <name evidence="1" type="ORF">DFP72DRAFT_1081856</name>
</gene>
<reference evidence="1 2" key="1">
    <citation type="submission" date="2020-07" db="EMBL/GenBank/DDBJ databases">
        <title>Comparative genomics of pyrophilous fungi reveals a link between fire events and developmental genes.</title>
        <authorList>
            <consortium name="DOE Joint Genome Institute"/>
            <person name="Steindorff A.S."/>
            <person name="Carver A."/>
            <person name="Calhoun S."/>
            <person name="Stillman K."/>
            <person name="Liu H."/>
            <person name="Lipzen A."/>
            <person name="Pangilinan J."/>
            <person name="Labutti K."/>
            <person name="Bruns T.D."/>
            <person name="Grigoriev I.V."/>
        </authorList>
    </citation>
    <scope>NUCLEOTIDE SEQUENCE [LARGE SCALE GENOMIC DNA]</scope>
    <source>
        <strain evidence="1 2">CBS 144469</strain>
    </source>
</reference>
<name>A0A8H6HAC5_9AGAR</name>
<keyword evidence="2" id="KW-1185">Reference proteome</keyword>